<organism evidence="1">
    <name type="scientific">marine sediment metagenome</name>
    <dbReference type="NCBI Taxonomy" id="412755"/>
    <lineage>
        <taxon>unclassified sequences</taxon>
        <taxon>metagenomes</taxon>
        <taxon>ecological metagenomes</taxon>
    </lineage>
</organism>
<dbReference type="AlphaFoldDB" id="A0A0F9C7J9"/>
<evidence type="ECO:0000313" key="1">
    <source>
        <dbReference type="EMBL" id="KKL45179.1"/>
    </source>
</evidence>
<accession>A0A0F9C7J9</accession>
<name>A0A0F9C7J9_9ZZZZ</name>
<gene>
    <name evidence="1" type="ORF">LCGC14_2358310</name>
</gene>
<comment type="caution">
    <text evidence="1">The sequence shown here is derived from an EMBL/GenBank/DDBJ whole genome shotgun (WGS) entry which is preliminary data.</text>
</comment>
<protein>
    <submittedName>
        <fullName evidence="1">Uncharacterized protein</fullName>
    </submittedName>
</protein>
<proteinExistence type="predicted"/>
<feature type="non-terminal residue" evidence="1">
    <location>
        <position position="80"/>
    </location>
</feature>
<reference evidence="1" key="1">
    <citation type="journal article" date="2015" name="Nature">
        <title>Complex archaea that bridge the gap between prokaryotes and eukaryotes.</title>
        <authorList>
            <person name="Spang A."/>
            <person name="Saw J.H."/>
            <person name="Jorgensen S.L."/>
            <person name="Zaremba-Niedzwiedzka K."/>
            <person name="Martijn J."/>
            <person name="Lind A.E."/>
            <person name="van Eijk R."/>
            <person name="Schleper C."/>
            <person name="Guy L."/>
            <person name="Ettema T.J."/>
        </authorList>
    </citation>
    <scope>NUCLEOTIDE SEQUENCE</scope>
</reference>
<dbReference type="EMBL" id="LAZR01034483">
    <property type="protein sequence ID" value="KKL45179.1"/>
    <property type="molecule type" value="Genomic_DNA"/>
</dbReference>
<sequence>MAQTEDRIGKRMVLRSEYLDGVTLTAWLTKQDDLPGTVLGRLEERIYRTMDENGKVHLPPPPSDAAPVADDWLPLISFAD</sequence>